<keyword evidence="2" id="KW-0378">Hydrolase</keyword>
<dbReference type="Proteomes" id="UP000234748">
    <property type="component" value="Unassembled WGS sequence"/>
</dbReference>
<dbReference type="OrthoDB" id="9802385at2"/>
<sequence>MKESSLIERALEFATEAHQGQFRKLRKTPYIQHPMNVAAILRQGRFSDEVIAAGLLHDVAEDTSFTIGDIRERFGEAVARLVSSNTEDKHLSWEDRKSHTIHSVKTAALEVKALVGADKLDNLRSILKDYELQGNSIWSHFKRGKEKQHWYYSSVAEALFDNLESKNVPPFFHELRELSQRLK</sequence>
<dbReference type="InterPro" id="IPR003607">
    <property type="entry name" value="HD/PDEase_dom"/>
</dbReference>
<dbReference type="SMART" id="SM00471">
    <property type="entry name" value="HDc"/>
    <property type="match status" value="1"/>
</dbReference>
<gene>
    <name evidence="2" type="ORF">CUU66_15630</name>
</gene>
<dbReference type="InterPro" id="IPR052194">
    <property type="entry name" value="MESH1"/>
</dbReference>
<dbReference type="AlphaFoldDB" id="A0A2N5M3K9"/>
<evidence type="ECO:0000259" key="1">
    <source>
        <dbReference type="SMART" id="SM00471"/>
    </source>
</evidence>
<dbReference type="PANTHER" id="PTHR46246">
    <property type="entry name" value="GUANOSINE-3',5'-BIS(DIPHOSPHATE) 3'-PYROPHOSPHOHYDROLASE MESH1"/>
    <property type="match status" value="1"/>
</dbReference>
<dbReference type="GO" id="GO:0008893">
    <property type="term" value="F:guanosine-3',5'-bis(diphosphate) 3'-diphosphatase activity"/>
    <property type="evidence" value="ECO:0007669"/>
    <property type="project" value="TreeGrafter"/>
</dbReference>
<dbReference type="PANTHER" id="PTHR46246:SF1">
    <property type="entry name" value="GUANOSINE-3',5'-BIS(DIPHOSPHATE) 3'-PYROPHOSPHOHYDROLASE MESH1"/>
    <property type="match status" value="1"/>
</dbReference>
<dbReference type="Gene3D" id="1.10.3210.10">
    <property type="entry name" value="Hypothetical protein af1432"/>
    <property type="match status" value="1"/>
</dbReference>
<feature type="domain" description="HD/PDEase" evidence="1">
    <location>
        <begin position="26"/>
        <end position="132"/>
    </location>
</feature>
<accession>A0A2N5M3K9</accession>
<evidence type="ECO:0000313" key="2">
    <source>
        <dbReference type="EMBL" id="PLT28922.1"/>
    </source>
</evidence>
<protein>
    <submittedName>
        <fullName evidence="2">Phosphohydrolase</fullName>
    </submittedName>
</protein>
<dbReference type="SUPFAM" id="SSF109604">
    <property type="entry name" value="HD-domain/PDEase-like"/>
    <property type="match status" value="1"/>
</dbReference>
<evidence type="ECO:0000313" key="3">
    <source>
        <dbReference type="Proteomes" id="UP000234748"/>
    </source>
</evidence>
<organism evidence="2 3">
    <name type="scientific">Peribacillus deserti</name>
    <dbReference type="NCBI Taxonomy" id="673318"/>
    <lineage>
        <taxon>Bacteria</taxon>
        <taxon>Bacillati</taxon>
        <taxon>Bacillota</taxon>
        <taxon>Bacilli</taxon>
        <taxon>Bacillales</taxon>
        <taxon>Bacillaceae</taxon>
        <taxon>Peribacillus</taxon>
    </lineage>
</organism>
<keyword evidence="3" id="KW-1185">Reference proteome</keyword>
<dbReference type="CDD" id="cd00077">
    <property type="entry name" value="HDc"/>
    <property type="match status" value="1"/>
</dbReference>
<proteinExistence type="predicted"/>
<dbReference type="RefSeq" id="WP_101643791.1">
    <property type="nucleotide sequence ID" value="NZ_PGUY01000048.1"/>
</dbReference>
<dbReference type="Pfam" id="PF13328">
    <property type="entry name" value="HD_4"/>
    <property type="match status" value="1"/>
</dbReference>
<dbReference type="EMBL" id="PGUY01000048">
    <property type="protein sequence ID" value="PLT28922.1"/>
    <property type="molecule type" value="Genomic_DNA"/>
</dbReference>
<reference evidence="2 3" key="1">
    <citation type="submission" date="2017-11" db="EMBL/GenBank/DDBJ databases">
        <title>Comparitive Functional Genomics of Dry Heat Resistant strains isolated from the Viking Spacecraft.</title>
        <authorList>
            <person name="Seuylemezian A."/>
            <person name="Cooper K."/>
            <person name="Vaishampayan P."/>
        </authorList>
    </citation>
    <scope>NUCLEOTIDE SEQUENCE [LARGE SCALE GENOMIC DNA]</scope>
    <source>
        <strain evidence="2 3">V1-29</strain>
    </source>
</reference>
<comment type="caution">
    <text evidence="2">The sequence shown here is derived from an EMBL/GenBank/DDBJ whole genome shotgun (WGS) entry which is preliminary data.</text>
</comment>
<name>A0A2N5M3K9_9BACI</name>